<dbReference type="Gene3D" id="1.10.390.10">
    <property type="entry name" value="Neutral Protease Domain 2"/>
    <property type="match status" value="1"/>
</dbReference>
<keyword evidence="5 12" id="KW-0479">Metal-binding</keyword>
<dbReference type="SUPFAM" id="SSF55486">
    <property type="entry name" value="Metalloproteases ('zincins'), catalytic domain"/>
    <property type="match status" value="1"/>
</dbReference>
<dbReference type="GO" id="GO:0005576">
    <property type="term" value="C:extracellular region"/>
    <property type="evidence" value="ECO:0007669"/>
    <property type="project" value="UniProtKB-SubCell"/>
</dbReference>
<dbReference type="EMBL" id="CDPU01000046">
    <property type="protein sequence ID" value="CEO54926.1"/>
    <property type="molecule type" value="Genomic_DNA"/>
</dbReference>
<evidence type="ECO:0000256" key="14">
    <source>
        <dbReference type="SAM" id="MobiDB-lite"/>
    </source>
</evidence>
<dbReference type="AlphaFoldDB" id="A0A0B7KJR5"/>
<feature type="region of interest" description="Disordered" evidence="14">
    <location>
        <begin position="354"/>
        <end position="386"/>
    </location>
</feature>
<evidence type="ECO:0000256" key="13">
    <source>
        <dbReference type="RuleBase" id="RU364017"/>
    </source>
</evidence>
<dbReference type="InterPro" id="IPR001842">
    <property type="entry name" value="Peptidase_M36"/>
</dbReference>
<keyword evidence="4 13" id="KW-0645">Protease</keyword>
<dbReference type="GO" id="GO:0006508">
    <property type="term" value="P:proteolysis"/>
    <property type="evidence" value="ECO:0007669"/>
    <property type="project" value="UniProtKB-KW"/>
</dbReference>
<feature type="signal peptide" evidence="13">
    <location>
        <begin position="1"/>
        <end position="18"/>
    </location>
</feature>
<evidence type="ECO:0000256" key="2">
    <source>
        <dbReference type="ARBA" id="ARBA00006006"/>
    </source>
</evidence>
<dbReference type="InterPro" id="IPR027268">
    <property type="entry name" value="Peptidase_M4/M1_CTD_sf"/>
</dbReference>
<dbReference type="GO" id="GO:0004222">
    <property type="term" value="F:metalloendopeptidase activity"/>
    <property type="evidence" value="ECO:0007669"/>
    <property type="project" value="InterPro"/>
</dbReference>
<evidence type="ECO:0000256" key="12">
    <source>
        <dbReference type="PIRSR" id="PIRSR601842-2"/>
    </source>
</evidence>
<dbReference type="InterPro" id="IPR050371">
    <property type="entry name" value="Fungal_virulence_M36"/>
</dbReference>
<dbReference type="Pfam" id="PF02128">
    <property type="entry name" value="Peptidase_M36"/>
    <property type="match status" value="1"/>
</dbReference>
<protein>
    <recommendedName>
        <fullName evidence="13">Extracellular metalloproteinase</fullName>
        <ecNumber evidence="13">3.4.24.-</ecNumber>
    </recommendedName>
    <alternativeName>
        <fullName evidence="13">Fungalysin</fullName>
    </alternativeName>
</protein>
<gene>
    <name evidence="16" type="ORF">BN869_000010984_1</name>
</gene>
<feature type="binding site" evidence="12">
    <location>
        <position position="446"/>
    </location>
    <ligand>
        <name>Zn(2+)</name>
        <dbReference type="ChEBI" id="CHEBI:29105"/>
        <note>catalytic</note>
    </ligand>
</feature>
<keyword evidence="7 13" id="KW-0378">Hydrolase</keyword>
<evidence type="ECO:0000256" key="4">
    <source>
        <dbReference type="ARBA" id="ARBA00022670"/>
    </source>
</evidence>
<feature type="domain" description="FTP" evidence="15">
    <location>
        <begin position="67"/>
        <end position="118"/>
    </location>
</feature>
<feature type="compositionally biased region" description="Polar residues" evidence="14">
    <location>
        <begin position="367"/>
        <end position="386"/>
    </location>
</feature>
<evidence type="ECO:0000256" key="3">
    <source>
        <dbReference type="ARBA" id="ARBA00022525"/>
    </source>
</evidence>
<dbReference type="PANTHER" id="PTHR33478">
    <property type="entry name" value="EXTRACELLULAR METALLOPROTEINASE MEP"/>
    <property type="match status" value="1"/>
</dbReference>
<feature type="chain" id="PRO_5009360331" description="Extracellular metalloproteinase" evidence="13">
    <location>
        <begin position="19"/>
        <end position="623"/>
    </location>
</feature>
<evidence type="ECO:0000256" key="10">
    <source>
        <dbReference type="ARBA" id="ARBA00023145"/>
    </source>
</evidence>
<name>A0A0B7KJR5_BIOOC</name>
<dbReference type="PRINTS" id="PR00999">
    <property type="entry name" value="FUNGALYSIN"/>
</dbReference>
<evidence type="ECO:0000256" key="11">
    <source>
        <dbReference type="PIRSR" id="PIRSR601842-1"/>
    </source>
</evidence>
<feature type="active site" evidence="11">
    <location>
        <position position="417"/>
    </location>
</feature>
<feature type="binding site" evidence="12">
    <location>
        <position position="420"/>
    </location>
    <ligand>
        <name>Zn(2+)</name>
        <dbReference type="ChEBI" id="CHEBI:29105"/>
        <note>catalytic</note>
    </ligand>
</feature>
<dbReference type="Gene3D" id="3.10.170.10">
    <property type="match status" value="1"/>
</dbReference>
<evidence type="ECO:0000313" key="16">
    <source>
        <dbReference type="EMBL" id="CEO54926.1"/>
    </source>
</evidence>
<comment type="subcellular location">
    <subcellularLocation>
        <location evidence="1 13">Secreted</location>
    </subcellularLocation>
</comment>
<comment type="cofactor">
    <cofactor evidence="12">
        <name>Zn(2+)</name>
        <dbReference type="ChEBI" id="CHEBI:29105"/>
    </cofactor>
    <text evidence="12">Binds 1 zinc ion per subunit.</text>
</comment>
<sequence>MRFHCLLATISVAASVRAVDLDALRVKSLARYSKSSDVAGDASIKLLKRGDSVETAVDLVKSIAPNATFRVKDDSYLGTNGLSHVFLQQTVHDVDVDNAIFNVNIDKEGNIFSYGNSFFTGNLPGESSKSRRLTLDPVGALEAVRKTLELPIKVSNSAVTELVSDEQESYLIKNVEGAETEPTAKQVYLVKSDGELVLAWKIQTIVKDTSFSSYVEIDAGASEVVAVLDHVDYWSYEVYPFGLNDPREGERTTVDNPQHSTASPFGWHDAKNTVSGMYDTEGNNVMAGAVPVIPGNFKEARSPNESFIFPYTPDAGTPDDFYEAAATQAFYTTNMLHDLYYLLGFTPAAGNYQKDNNDEGGRGNDPVQVNLQTAGGKNNGNFQQSADGGRGILTMYLFNHTDPERDSAFDNGFIIHEYTHGLSDRLTGGASTTGCLNAWEADGMAEGWSDLFAAALTIKPSDTSDTATYGFAAWSLNQTDPPTARLRMYSTNMDVNEFTYASANGLTKVHEVGTVWATMLYESLWNLINKHGKNDNSRPDFVNGVPTDGKFLMLKLLIDAFAIQPCNPTMVQARDAIIDADVALTGGENRCEIWKGFAKRGLGAGAVTADPRVDNFDLPEGVC</sequence>
<dbReference type="CDD" id="cd09596">
    <property type="entry name" value="M36"/>
    <property type="match status" value="1"/>
</dbReference>
<keyword evidence="3 13" id="KW-0964">Secreted</keyword>
<evidence type="ECO:0000256" key="8">
    <source>
        <dbReference type="ARBA" id="ARBA00022833"/>
    </source>
</evidence>
<reference evidence="16" key="1">
    <citation type="submission" date="2015-01" db="EMBL/GenBank/DDBJ databases">
        <authorList>
            <person name="Durling Mikael"/>
        </authorList>
    </citation>
    <scope>NUCLEOTIDE SEQUENCE</scope>
</reference>
<evidence type="ECO:0000256" key="7">
    <source>
        <dbReference type="ARBA" id="ARBA00022801"/>
    </source>
</evidence>
<evidence type="ECO:0000256" key="5">
    <source>
        <dbReference type="ARBA" id="ARBA00022723"/>
    </source>
</evidence>
<feature type="binding site" evidence="12">
    <location>
        <position position="416"/>
    </location>
    <ligand>
        <name>Zn(2+)</name>
        <dbReference type="ChEBI" id="CHEBI:29105"/>
        <note>catalytic</note>
    </ligand>
</feature>
<accession>A0A0B7KJR5</accession>
<evidence type="ECO:0000259" key="15">
    <source>
        <dbReference type="Pfam" id="PF07504"/>
    </source>
</evidence>
<proteinExistence type="inferred from homology"/>
<dbReference type="EC" id="3.4.24.-" evidence="13"/>
<keyword evidence="8 12" id="KW-0862">Zinc</keyword>
<keyword evidence="6 13" id="KW-0732">Signal</keyword>
<dbReference type="PANTHER" id="PTHR33478:SF1">
    <property type="entry name" value="EXTRACELLULAR METALLOPROTEINASE MEP"/>
    <property type="match status" value="1"/>
</dbReference>
<keyword evidence="9 13" id="KW-0482">Metalloprotease</keyword>
<organism evidence="16">
    <name type="scientific">Bionectria ochroleuca</name>
    <name type="common">Gliocladium roseum</name>
    <dbReference type="NCBI Taxonomy" id="29856"/>
    <lineage>
        <taxon>Eukaryota</taxon>
        <taxon>Fungi</taxon>
        <taxon>Dikarya</taxon>
        <taxon>Ascomycota</taxon>
        <taxon>Pezizomycotina</taxon>
        <taxon>Sordariomycetes</taxon>
        <taxon>Hypocreomycetidae</taxon>
        <taxon>Hypocreales</taxon>
        <taxon>Bionectriaceae</taxon>
        <taxon>Clonostachys</taxon>
    </lineage>
</organism>
<evidence type="ECO:0000256" key="9">
    <source>
        <dbReference type="ARBA" id="ARBA00023049"/>
    </source>
</evidence>
<evidence type="ECO:0000256" key="1">
    <source>
        <dbReference type="ARBA" id="ARBA00004613"/>
    </source>
</evidence>
<keyword evidence="10 13" id="KW-0865">Zymogen</keyword>
<dbReference type="InterPro" id="IPR011096">
    <property type="entry name" value="FTP_domain"/>
</dbReference>
<dbReference type="Pfam" id="PF07504">
    <property type="entry name" value="FTP"/>
    <property type="match status" value="1"/>
</dbReference>
<comment type="similarity">
    <text evidence="2 13">Belongs to the peptidase M36 family.</text>
</comment>
<evidence type="ECO:0000256" key="6">
    <source>
        <dbReference type="ARBA" id="ARBA00022729"/>
    </source>
</evidence>
<dbReference type="GO" id="GO:0008270">
    <property type="term" value="F:zinc ion binding"/>
    <property type="evidence" value="ECO:0007669"/>
    <property type="project" value="InterPro"/>
</dbReference>